<organism evidence="1">
    <name type="scientific">Arundo donax</name>
    <name type="common">Giant reed</name>
    <name type="synonym">Donax arundinaceus</name>
    <dbReference type="NCBI Taxonomy" id="35708"/>
    <lineage>
        <taxon>Eukaryota</taxon>
        <taxon>Viridiplantae</taxon>
        <taxon>Streptophyta</taxon>
        <taxon>Embryophyta</taxon>
        <taxon>Tracheophyta</taxon>
        <taxon>Spermatophyta</taxon>
        <taxon>Magnoliopsida</taxon>
        <taxon>Liliopsida</taxon>
        <taxon>Poales</taxon>
        <taxon>Poaceae</taxon>
        <taxon>PACMAD clade</taxon>
        <taxon>Arundinoideae</taxon>
        <taxon>Arundineae</taxon>
        <taxon>Arundo</taxon>
    </lineage>
</organism>
<name>A0A0A8ZR16_ARUDO</name>
<proteinExistence type="predicted"/>
<evidence type="ECO:0000313" key="1">
    <source>
        <dbReference type="EMBL" id="JAD39190.1"/>
    </source>
</evidence>
<dbReference type="AlphaFoldDB" id="A0A0A8ZR16"/>
<reference evidence="1" key="2">
    <citation type="journal article" date="2015" name="Data Brief">
        <title>Shoot transcriptome of the giant reed, Arundo donax.</title>
        <authorList>
            <person name="Barrero R.A."/>
            <person name="Guerrero F.D."/>
            <person name="Moolhuijzen P."/>
            <person name="Goolsby J.A."/>
            <person name="Tidwell J."/>
            <person name="Bellgard S.E."/>
            <person name="Bellgard M.I."/>
        </authorList>
    </citation>
    <scope>NUCLEOTIDE SEQUENCE</scope>
    <source>
        <tissue evidence="1">Shoot tissue taken approximately 20 cm above the soil surface</tissue>
    </source>
</reference>
<protein>
    <submittedName>
        <fullName evidence="1">Uncharacterized protein</fullName>
    </submittedName>
</protein>
<sequence length="18" mass="2109">MQRFQLIGLLELGKFLDS</sequence>
<reference evidence="1" key="1">
    <citation type="submission" date="2014-09" db="EMBL/GenBank/DDBJ databases">
        <authorList>
            <person name="Magalhaes I.L.F."/>
            <person name="Oliveira U."/>
            <person name="Santos F.R."/>
            <person name="Vidigal T.H.D.A."/>
            <person name="Brescovit A.D."/>
            <person name="Santos A.J."/>
        </authorList>
    </citation>
    <scope>NUCLEOTIDE SEQUENCE</scope>
    <source>
        <tissue evidence="1">Shoot tissue taken approximately 20 cm above the soil surface</tissue>
    </source>
</reference>
<accession>A0A0A8ZR16</accession>
<dbReference type="EMBL" id="GBRH01258705">
    <property type="protein sequence ID" value="JAD39190.1"/>
    <property type="molecule type" value="Transcribed_RNA"/>
</dbReference>